<gene>
    <name evidence="1" type="ORF">BSTOLATCC_MIC29654</name>
</gene>
<name>A0AAU9J3H7_9CILI</name>
<dbReference type="EMBL" id="CAJZBQ010000029">
    <property type="protein sequence ID" value="CAG9321743.1"/>
    <property type="molecule type" value="Genomic_DNA"/>
</dbReference>
<reference evidence="1" key="1">
    <citation type="submission" date="2021-09" db="EMBL/GenBank/DDBJ databases">
        <authorList>
            <consortium name="AG Swart"/>
            <person name="Singh M."/>
            <person name="Singh A."/>
            <person name="Seah K."/>
            <person name="Emmerich C."/>
        </authorList>
    </citation>
    <scope>NUCLEOTIDE SEQUENCE</scope>
    <source>
        <strain evidence="1">ATCC30299</strain>
    </source>
</reference>
<organism evidence="1 2">
    <name type="scientific">Blepharisma stoltei</name>
    <dbReference type="NCBI Taxonomy" id="1481888"/>
    <lineage>
        <taxon>Eukaryota</taxon>
        <taxon>Sar</taxon>
        <taxon>Alveolata</taxon>
        <taxon>Ciliophora</taxon>
        <taxon>Postciliodesmatophora</taxon>
        <taxon>Heterotrichea</taxon>
        <taxon>Heterotrichida</taxon>
        <taxon>Blepharismidae</taxon>
        <taxon>Blepharisma</taxon>
    </lineage>
</organism>
<dbReference type="Proteomes" id="UP001162131">
    <property type="component" value="Unassembled WGS sequence"/>
</dbReference>
<accession>A0AAU9J3H7</accession>
<evidence type="ECO:0000313" key="1">
    <source>
        <dbReference type="EMBL" id="CAG9321743.1"/>
    </source>
</evidence>
<keyword evidence="2" id="KW-1185">Reference proteome</keyword>
<evidence type="ECO:0000313" key="2">
    <source>
        <dbReference type="Proteomes" id="UP001162131"/>
    </source>
</evidence>
<dbReference type="AlphaFoldDB" id="A0AAU9J3H7"/>
<sequence length="203" mass="23484">MFKGNLYIFKDLADLNEISYPAIIFSAEAPESFEMNSDCLRISSLPLKMLNDLENRAGFYENLLIESWLGAIQKEEYLPNITYGFECFSSIQSENVLHALFRFDSFNTFLIYAPTDPQLDLLSLNLARFIRRYQRIKETRRAVRGGGWIQKQISENIRNSYLSGVFQKVGELGSGKEVWDDMESLSFMTTKSFEIFSIIITFI</sequence>
<comment type="caution">
    <text evidence="1">The sequence shown here is derived from an EMBL/GenBank/DDBJ whole genome shotgun (WGS) entry which is preliminary data.</text>
</comment>
<evidence type="ECO:0008006" key="3">
    <source>
        <dbReference type="Google" id="ProtNLM"/>
    </source>
</evidence>
<proteinExistence type="predicted"/>
<protein>
    <recommendedName>
        <fullName evidence="3">Maturase K</fullName>
    </recommendedName>
</protein>